<protein>
    <submittedName>
        <fullName evidence="5">DNA-binding HxlR family transcriptional regulator</fullName>
    </submittedName>
</protein>
<comment type="caution">
    <text evidence="5">The sequence shown here is derived from an EMBL/GenBank/DDBJ whole genome shotgun (WGS) entry which is preliminary data.</text>
</comment>
<keyword evidence="1" id="KW-0805">Transcription regulation</keyword>
<gene>
    <name evidence="5" type="ORF">FHS57_006136</name>
</gene>
<evidence type="ECO:0000256" key="1">
    <source>
        <dbReference type="ARBA" id="ARBA00023015"/>
    </source>
</evidence>
<dbReference type="AlphaFoldDB" id="A0A7W5ZR43"/>
<proteinExistence type="predicted"/>
<dbReference type="PROSITE" id="PS51118">
    <property type="entry name" value="HTH_HXLR"/>
    <property type="match status" value="1"/>
</dbReference>
<dbReference type="PANTHER" id="PTHR33204:SF33">
    <property type="entry name" value="TRANSCRIPTIONAL REGULATOR, MARR FAMILY"/>
    <property type="match status" value="1"/>
</dbReference>
<dbReference type="InterPro" id="IPR036390">
    <property type="entry name" value="WH_DNA-bd_sf"/>
</dbReference>
<dbReference type="GO" id="GO:0003677">
    <property type="term" value="F:DNA binding"/>
    <property type="evidence" value="ECO:0007669"/>
    <property type="project" value="UniProtKB-KW"/>
</dbReference>
<keyword evidence="3" id="KW-0804">Transcription</keyword>
<feature type="domain" description="HTH hxlR-type" evidence="4">
    <location>
        <begin position="14"/>
        <end position="118"/>
    </location>
</feature>
<evidence type="ECO:0000313" key="5">
    <source>
        <dbReference type="EMBL" id="MBB3842105.1"/>
    </source>
</evidence>
<keyword evidence="2 5" id="KW-0238">DNA-binding</keyword>
<dbReference type="EMBL" id="JACIBY010000026">
    <property type="protein sequence ID" value="MBB3842105.1"/>
    <property type="molecule type" value="Genomic_DNA"/>
</dbReference>
<keyword evidence="6" id="KW-1185">Reference proteome</keyword>
<dbReference type="InterPro" id="IPR002577">
    <property type="entry name" value="HTH_HxlR"/>
</dbReference>
<sequence>MIQSLKSVENVKKCPVSYVLAVQDTLNAFQGKWKMPIIGTLLFGKKRFKEIEREIPKITPRMLSQELKDLEANGIISRKVYNTIPVTVEYELTESGEQLHRVIDTMIEWGLQHRQTNIMDNLPAFSGVRNAG</sequence>
<evidence type="ECO:0000256" key="3">
    <source>
        <dbReference type="ARBA" id="ARBA00023163"/>
    </source>
</evidence>
<dbReference type="RefSeq" id="WP_183980228.1">
    <property type="nucleotide sequence ID" value="NZ_JACIBY010000026.1"/>
</dbReference>
<organism evidence="5 6">
    <name type="scientific">Runella defluvii</name>
    <dbReference type="NCBI Taxonomy" id="370973"/>
    <lineage>
        <taxon>Bacteria</taxon>
        <taxon>Pseudomonadati</taxon>
        <taxon>Bacteroidota</taxon>
        <taxon>Cytophagia</taxon>
        <taxon>Cytophagales</taxon>
        <taxon>Spirosomataceae</taxon>
        <taxon>Runella</taxon>
    </lineage>
</organism>
<evidence type="ECO:0000313" key="6">
    <source>
        <dbReference type="Proteomes" id="UP000541352"/>
    </source>
</evidence>
<evidence type="ECO:0000256" key="2">
    <source>
        <dbReference type="ARBA" id="ARBA00023125"/>
    </source>
</evidence>
<name>A0A7W5ZR43_9BACT</name>
<dbReference type="Proteomes" id="UP000541352">
    <property type="component" value="Unassembled WGS sequence"/>
</dbReference>
<dbReference type="SUPFAM" id="SSF46785">
    <property type="entry name" value="Winged helix' DNA-binding domain"/>
    <property type="match status" value="1"/>
</dbReference>
<dbReference type="Pfam" id="PF01638">
    <property type="entry name" value="HxlR"/>
    <property type="match status" value="1"/>
</dbReference>
<dbReference type="InterPro" id="IPR036388">
    <property type="entry name" value="WH-like_DNA-bd_sf"/>
</dbReference>
<dbReference type="PANTHER" id="PTHR33204">
    <property type="entry name" value="TRANSCRIPTIONAL REGULATOR, MARR FAMILY"/>
    <property type="match status" value="1"/>
</dbReference>
<reference evidence="5 6" key="1">
    <citation type="submission" date="2020-08" db="EMBL/GenBank/DDBJ databases">
        <title>Genomic Encyclopedia of Type Strains, Phase IV (KMG-IV): sequencing the most valuable type-strain genomes for metagenomic binning, comparative biology and taxonomic classification.</title>
        <authorList>
            <person name="Goeker M."/>
        </authorList>
    </citation>
    <scope>NUCLEOTIDE SEQUENCE [LARGE SCALE GENOMIC DNA]</scope>
    <source>
        <strain evidence="5 6">DSM 17976</strain>
    </source>
</reference>
<accession>A0A7W5ZR43</accession>
<evidence type="ECO:0000259" key="4">
    <source>
        <dbReference type="PROSITE" id="PS51118"/>
    </source>
</evidence>
<dbReference type="Gene3D" id="1.10.10.10">
    <property type="entry name" value="Winged helix-like DNA-binding domain superfamily/Winged helix DNA-binding domain"/>
    <property type="match status" value="1"/>
</dbReference>